<accession>A0A1D3CR84</accession>
<dbReference type="CDD" id="cd05796">
    <property type="entry name" value="Ribosomal_P0_like"/>
    <property type="match status" value="1"/>
</dbReference>
<name>A0A1D3CR84_9EIME</name>
<dbReference type="GO" id="GO:0006364">
    <property type="term" value="P:rRNA processing"/>
    <property type="evidence" value="ECO:0007669"/>
    <property type="project" value="TreeGrafter"/>
</dbReference>
<dbReference type="InterPro" id="IPR051742">
    <property type="entry name" value="Ribosome_Assembly_uL10"/>
</dbReference>
<dbReference type="GO" id="GO:0005730">
    <property type="term" value="C:nucleolus"/>
    <property type="evidence" value="ECO:0007669"/>
    <property type="project" value="UniProtKB-SubCell"/>
</dbReference>
<dbReference type="FunFam" id="3.90.105.20:FF:000003">
    <property type="entry name" value="Ribosome assembly factor mrt4"/>
    <property type="match status" value="1"/>
</dbReference>
<comment type="caution">
    <text evidence="6">The sequence shown here is derived from an EMBL/GenBank/DDBJ whole genome shotgun (WGS) entry which is preliminary data.</text>
</comment>
<comment type="subcellular location">
    <subcellularLocation>
        <location evidence="5">Cytoplasm</location>
    </subcellularLocation>
    <subcellularLocation>
        <location evidence="5">Nucleus</location>
        <location evidence="5">Nucleolus</location>
    </subcellularLocation>
</comment>
<dbReference type="SUPFAM" id="SSF160369">
    <property type="entry name" value="Ribosomal protein L10-like"/>
    <property type="match status" value="1"/>
</dbReference>
<dbReference type="OrthoDB" id="10262308at2759"/>
<evidence type="ECO:0000256" key="1">
    <source>
        <dbReference type="ARBA" id="ARBA00004046"/>
    </source>
</evidence>
<evidence type="ECO:0000256" key="4">
    <source>
        <dbReference type="ARBA" id="ARBA00023242"/>
    </source>
</evidence>
<dbReference type="InterPro" id="IPR033867">
    <property type="entry name" value="Mrt4"/>
</dbReference>
<dbReference type="InterPro" id="IPR043164">
    <property type="entry name" value="Ribosomal_uL10-like_insert_sf"/>
</dbReference>
<evidence type="ECO:0000313" key="6">
    <source>
        <dbReference type="EMBL" id="OEH73682.1"/>
    </source>
</evidence>
<protein>
    <recommendedName>
        <fullName evidence="5">Ribosome assembly factor mrt4</fullName>
    </recommendedName>
</protein>
<dbReference type="PANTHER" id="PTHR45841:SF1">
    <property type="entry name" value="MRNA TURNOVER PROTEIN 4 HOMOLOG"/>
    <property type="match status" value="1"/>
</dbReference>
<organism evidence="6 7">
    <name type="scientific">Cyclospora cayetanensis</name>
    <dbReference type="NCBI Taxonomy" id="88456"/>
    <lineage>
        <taxon>Eukaryota</taxon>
        <taxon>Sar</taxon>
        <taxon>Alveolata</taxon>
        <taxon>Apicomplexa</taxon>
        <taxon>Conoidasida</taxon>
        <taxon>Coccidia</taxon>
        <taxon>Eucoccidiorida</taxon>
        <taxon>Eimeriorina</taxon>
        <taxon>Eimeriidae</taxon>
        <taxon>Cyclospora</taxon>
    </lineage>
</organism>
<reference evidence="6 7" key="1">
    <citation type="journal article" date="2016" name="BMC Genomics">
        <title>Comparative genomics reveals Cyclospora cayetanensis possesses coccidia-like metabolism and invasion components but unique surface antigens.</title>
        <authorList>
            <person name="Liu S."/>
            <person name="Wang L."/>
            <person name="Zheng H."/>
            <person name="Xu Z."/>
            <person name="Roellig D.M."/>
            <person name="Li N."/>
            <person name="Frace M.A."/>
            <person name="Tang K."/>
            <person name="Arrowood M.J."/>
            <person name="Moss D.M."/>
            <person name="Zhang L."/>
            <person name="Feng Y."/>
            <person name="Xiao L."/>
        </authorList>
    </citation>
    <scope>NUCLEOTIDE SEQUENCE [LARGE SCALE GENOMIC DNA]</scope>
    <source>
        <strain evidence="6 7">CHN_HEN01</strain>
    </source>
</reference>
<dbReference type="Pfam" id="PF17777">
    <property type="entry name" value="RL10P_insert"/>
    <property type="match status" value="1"/>
</dbReference>
<dbReference type="InterPro" id="IPR043141">
    <property type="entry name" value="Ribosomal_uL10-like_sf"/>
</dbReference>
<comment type="subunit">
    <text evidence="5">Associates with the pre-60S ribosomal particle.</text>
</comment>
<dbReference type="Gene3D" id="3.30.70.1730">
    <property type="match status" value="1"/>
</dbReference>
<dbReference type="GO" id="GO:0005737">
    <property type="term" value="C:cytoplasm"/>
    <property type="evidence" value="ECO:0007669"/>
    <property type="project" value="UniProtKB-SubCell"/>
</dbReference>
<dbReference type="InterPro" id="IPR040637">
    <property type="entry name" value="Ribosomal_uL10-like_insert"/>
</dbReference>
<dbReference type="Gene3D" id="3.90.105.20">
    <property type="match status" value="1"/>
</dbReference>
<dbReference type="GO" id="GO:0000027">
    <property type="term" value="P:ribosomal large subunit assembly"/>
    <property type="evidence" value="ECO:0007669"/>
    <property type="project" value="InterPro"/>
</dbReference>
<dbReference type="VEuPathDB" id="ToxoDB:cyc_05244"/>
<dbReference type="Proteomes" id="UP000095192">
    <property type="component" value="Unassembled WGS sequence"/>
</dbReference>
<dbReference type="GO" id="GO:0030687">
    <property type="term" value="C:preribosome, large subunit precursor"/>
    <property type="evidence" value="ECO:0007669"/>
    <property type="project" value="TreeGrafter"/>
</dbReference>
<proteinExistence type="inferred from homology"/>
<dbReference type="VEuPathDB" id="ToxoDB:LOC34621632"/>
<evidence type="ECO:0000256" key="2">
    <source>
        <dbReference type="ARBA" id="ARBA00008889"/>
    </source>
</evidence>
<keyword evidence="4 5" id="KW-0539">Nucleus</keyword>
<dbReference type="Pfam" id="PF00466">
    <property type="entry name" value="Ribosomal_L10"/>
    <property type="match status" value="1"/>
</dbReference>
<dbReference type="GO" id="GO:0000956">
    <property type="term" value="P:nuclear-transcribed mRNA catabolic process"/>
    <property type="evidence" value="ECO:0007669"/>
    <property type="project" value="TreeGrafter"/>
</dbReference>
<comment type="similarity">
    <text evidence="2 5">Belongs to the universal ribosomal protein uL10 family.</text>
</comment>
<dbReference type="GO" id="GO:0003723">
    <property type="term" value="F:RNA binding"/>
    <property type="evidence" value="ECO:0007669"/>
    <property type="project" value="TreeGrafter"/>
</dbReference>
<dbReference type="PANTHER" id="PTHR45841">
    <property type="entry name" value="MRNA TURNOVER PROTEIN 4 MRTO4"/>
    <property type="match status" value="1"/>
</dbReference>
<dbReference type="AlphaFoldDB" id="A0A1D3CR84"/>
<gene>
    <name evidence="6" type="ORF">cyc_05244</name>
</gene>
<keyword evidence="5" id="KW-0690">Ribosome biogenesis</keyword>
<evidence type="ECO:0000313" key="7">
    <source>
        <dbReference type="Proteomes" id="UP000095192"/>
    </source>
</evidence>
<keyword evidence="7" id="KW-1185">Reference proteome</keyword>
<dbReference type="GeneID" id="34621632"/>
<evidence type="ECO:0000256" key="5">
    <source>
        <dbReference type="RuleBase" id="RU364039"/>
    </source>
</evidence>
<keyword evidence="3 5" id="KW-0963">Cytoplasm</keyword>
<comment type="function">
    <text evidence="1 5">Component of the ribosome assembly machinery. Nuclear paralog of the ribosomal protein P0, it binds pre-60S subunits at an early stage of assembly in the nucleolus, and is replaced by P0 in cytoplasmic pre-60S subunits and mature 80S ribosomes.</text>
</comment>
<dbReference type="InterPro" id="IPR001790">
    <property type="entry name" value="Ribosomal_uL10"/>
</dbReference>
<dbReference type="EMBL" id="JROU02002254">
    <property type="protein sequence ID" value="OEH73682.1"/>
    <property type="molecule type" value="Genomic_DNA"/>
</dbReference>
<evidence type="ECO:0000256" key="3">
    <source>
        <dbReference type="ARBA" id="ARBA00022490"/>
    </source>
</evidence>
<sequence length="226" mass="25010">MAPSKRAKVVSLTKTKKQKTGNRSSASQAKNLLIDGVRQMAEEEGMHIYVIEVHNQKNSLFKLARDALKPGKLFFGKNKVLQVALGSQPSTECLDNVYKLSKMLKGERGILITKHDLPEVKKLLAQVTADEYAKAGFLATKTIMLEPGFDALERFPHSMEPRLRSLGLPTQLQNGKINLLGKHTVCTEGSALSVEQAQILKHLDVKMARFSLSVVGHWHNGMVEAL</sequence>